<feature type="region of interest" description="Disordered" evidence="1">
    <location>
        <begin position="642"/>
        <end position="711"/>
    </location>
</feature>
<evidence type="ECO:0000313" key="3">
    <source>
        <dbReference type="Proteomes" id="UP000053664"/>
    </source>
</evidence>
<dbReference type="HOGENOM" id="CLU_336524_0_0_1"/>
<accession>A0A061H8J2</accession>
<dbReference type="GeneID" id="19319631"/>
<dbReference type="AlphaFoldDB" id="A0A061H8J2"/>
<dbReference type="KEGG" id="pfp:PFL1_05541"/>
<sequence length="847" mass="94693">MAPVEAWQRRADYWIEFHQEQDDDYEQGLEEYWGEFEAARTSSITDEEEVWREVIKLRDDFIRWFENRYKKMFPQVGGLRPFDHREKSTALATRVCKFIDERVRWLGIKKKLPKAATVARWASTFYKILKVELSPGQVFTTEVRFEIEKQVNKICELRGLDQYITPRPNYGKAELLLLIEYALLPGQHEHHPEHVLQNVLAWQLMFLTGGRPGSLCWSKDADKAKARYMKVGDLQFVRSKPNDPRAITLLVSLKYLKADGPASATKFPLDFVLMPPGRSQNIIFDPALTAFALFLSRGYFKHMRTAEDLFAASTAAIEVRDDVKALPLFACAPAGGQGQRVGPRPELGPLSAPVLTQGLLAYGREIGLVGTSYSFRHDSAEELGSVFGSRTAAIVLNHAHAAGNVSERHYLRTISNLPISAVRYGENLRANSLIAQSNARFRRYAGLAVSAVVRMAAKRARDDTADTKSARKKRKNPKLAEVDRQADEHVQHLVENMKEIVDQLNQLVPVKCKVRGYKGIRPAVTHAQDLRRKGNDQIASKIEGLVLEFEGVKTKKEKQRREERRRLKVRYEREERQEILGNVEGDVVERVEALRSLESSKRAAETIEKLTSAPKKFKIDERLDKELERSTAMFAPEIAVQQEARAGRSTHSSMSAPQVASTSSAAPSTSPTAPSTSPTAPATSPTAPAQRAGDEVVDDGLFDGEPQPLYDDRDEAEAWGASLDDVVQGRLALLSAYIGKLRSTGLLREVEAFASTHAMCYFCGAPLEPSIAASTSNLRRHLRRHEEWAAAQIGVRSEPFTVATLEESLLRSASSGQGLLANSPMSGRDFEQAMAACRSRPLTTAWL</sequence>
<gene>
    <name evidence="2" type="ORF">PFL1_05541</name>
</gene>
<feature type="compositionally biased region" description="Basic and acidic residues" evidence="1">
    <location>
        <begin position="460"/>
        <end position="469"/>
    </location>
</feature>
<proteinExistence type="predicted"/>
<dbReference type="eggNOG" id="ENOG502T17I">
    <property type="taxonomic scope" value="Eukaryota"/>
</dbReference>
<reference evidence="2 3" key="1">
    <citation type="journal article" date="2013" name="Plant Cell">
        <title>The transition from a phytopathogenic smut ancestor to an anamorphic biocontrol agent deciphered by comparative whole-genome analysis.</title>
        <authorList>
            <person name="Lefebvre F."/>
            <person name="Joly D.L."/>
            <person name="Labbe C."/>
            <person name="Teichmann B."/>
            <person name="Linning R."/>
            <person name="Belzile F."/>
            <person name="Bakkeren G."/>
            <person name="Belanger R.R."/>
        </authorList>
    </citation>
    <scope>NUCLEOTIDE SEQUENCE [LARGE SCALE GENOMIC DNA]</scope>
    <source>
        <strain evidence="2 3">PF-1</strain>
    </source>
</reference>
<protein>
    <submittedName>
        <fullName evidence="2">Uncharacterized protein</fullName>
    </submittedName>
</protein>
<dbReference type="Proteomes" id="UP000053664">
    <property type="component" value="Unassembled WGS sequence"/>
</dbReference>
<dbReference type="EMBL" id="KE361642">
    <property type="protein sequence ID" value="EPQ26906.1"/>
    <property type="molecule type" value="Genomic_DNA"/>
</dbReference>
<feature type="compositionally biased region" description="Low complexity" evidence="1">
    <location>
        <begin position="660"/>
        <end position="689"/>
    </location>
</feature>
<dbReference type="RefSeq" id="XP_007881268.1">
    <property type="nucleotide sequence ID" value="XM_007883077.1"/>
</dbReference>
<feature type="region of interest" description="Disordered" evidence="1">
    <location>
        <begin position="460"/>
        <end position="485"/>
    </location>
</feature>
<evidence type="ECO:0000256" key="1">
    <source>
        <dbReference type="SAM" id="MobiDB-lite"/>
    </source>
</evidence>
<organism evidence="2 3">
    <name type="scientific">Pseudozyma flocculosa PF-1</name>
    <dbReference type="NCBI Taxonomy" id="1277687"/>
    <lineage>
        <taxon>Eukaryota</taxon>
        <taxon>Fungi</taxon>
        <taxon>Dikarya</taxon>
        <taxon>Basidiomycota</taxon>
        <taxon>Ustilaginomycotina</taxon>
        <taxon>Ustilaginomycetes</taxon>
        <taxon>Ustilaginales</taxon>
        <taxon>Ustilaginaceae</taxon>
        <taxon>Pseudozyma</taxon>
    </lineage>
</organism>
<evidence type="ECO:0000313" key="2">
    <source>
        <dbReference type="EMBL" id="EPQ26906.1"/>
    </source>
</evidence>
<name>A0A061H8J2_9BASI</name>
<feature type="compositionally biased region" description="Polar residues" evidence="1">
    <location>
        <begin position="649"/>
        <end position="659"/>
    </location>
</feature>